<protein>
    <submittedName>
        <fullName evidence="2">Uncharacterized protein</fullName>
    </submittedName>
</protein>
<sequence length="128" mass="13773">MRNDNESIVQTRIGSLVIWEGWLFGPVAWAAHQNMSYGLTYWACEAGTRWPIFLVTLLALGVAITAGYVSWRLRQSAAPAGAGDDRTMAATRARFVTTVGVLICAISGTGILVETIPVLMLDACARAT</sequence>
<dbReference type="EMBL" id="JAOCZP010000004">
    <property type="protein sequence ID" value="MCT7376282.1"/>
    <property type="molecule type" value="Genomic_DNA"/>
</dbReference>
<feature type="transmembrane region" description="Helical" evidence="1">
    <location>
        <begin position="12"/>
        <end position="32"/>
    </location>
</feature>
<keyword evidence="1" id="KW-1133">Transmembrane helix</keyword>
<evidence type="ECO:0000313" key="2">
    <source>
        <dbReference type="EMBL" id="MCT7376282.1"/>
    </source>
</evidence>
<evidence type="ECO:0000256" key="1">
    <source>
        <dbReference type="SAM" id="Phobius"/>
    </source>
</evidence>
<name>A0ABT2LNZ5_9HYPH</name>
<dbReference type="Proteomes" id="UP001320831">
    <property type="component" value="Unassembled WGS sequence"/>
</dbReference>
<accession>A0ABT2LNZ5</accession>
<feature type="transmembrane region" description="Helical" evidence="1">
    <location>
        <begin position="92"/>
        <end position="113"/>
    </location>
</feature>
<gene>
    <name evidence="2" type="ORF">N5A92_14685</name>
</gene>
<proteinExistence type="predicted"/>
<keyword evidence="1" id="KW-0812">Transmembrane</keyword>
<keyword evidence="3" id="KW-1185">Reference proteome</keyword>
<reference evidence="2 3" key="1">
    <citation type="submission" date="2022-09" db="EMBL/GenBank/DDBJ databases">
        <title>Chelativorans salina sp. nov., a novel slightly halophilic bacterium isolated from a saline lake sediment enrichment.</title>
        <authorList>
            <person name="Gao L."/>
            <person name="Fang B.-Z."/>
            <person name="Li W.-J."/>
        </authorList>
    </citation>
    <scope>NUCLEOTIDE SEQUENCE [LARGE SCALE GENOMIC DNA]</scope>
    <source>
        <strain evidence="2 3">EGI FJ00035</strain>
    </source>
</reference>
<evidence type="ECO:0000313" key="3">
    <source>
        <dbReference type="Proteomes" id="UP001320831"/>
    </source>
</evidence>
<comment type="caution">
    <text evidence="2">The sequence shown here is derived from an EMBL/GenBank/DDBJ whole genome shotgun (WGS) entry which is preliminary data.</text>
</comment>
<keyword evidence="1" id="KW-0472">Membrane</keyword>
<organism evidence="2 3">
    <name type="scientific">Chelativorans salis</name>
    <dbReference type="NCBI Taxonomy" id="2978478"/>
    <lineage>
        <taxon>Bacteria</taxon>
        <taxon>Pseudomonadati</taxon>
        <taxon>Pseudomonadota</taxon>
        <taxon>Alphaproteobacteria</taxon>
        <taxon>Hyphomicrobiales</taxon>
        <taxon>Phyllobacteriaceae</taxon>
        <taxon>Chelativorans</taxon>
    </lineage>
</organism>
<dbReference type="RefSeq" id="WP_260904060.1">
    <property type="nucleotide sequence ID" value="NZ_JAOCZP010000004.1"/>
</dbReference>
<feature type="transmembrane region" description="Helical" evidence="1">
    <location>
        <begin position="52"/>
        <end position="71"/>
    </location>
</feature>